<gene>
    <name evidence="10" type="ORF">ACHAWU_001537</name>
</gene>
<keyword evidence="7 9" id="KW-0472">Membrane</keyword>
<feature type="region of interest" description="Disordered" evidence="8">
    <location>
        <begin position="261"/>
        <end position="286"/>
    </location>
</feature>
<evidence type="ECO:0000256" key="6">
    <source>
        <dbReference type="ARBA" id="ARBA00022989"/>
    </source>
</evidence>
<feature type="compositionally biased region" description="Basic and acidic residues" evidence="8">
    <location>
        <begin position="448"/>
        <end position="457"/>
    </location>
</feature>
<keyword evidence="3" id="KW-0328">Glycosyltransferase</keyword>
<keyword evidence="6 9" id="KW-1133">Transmembrane helix</keyword>
<comment type="caution">
    <text evidence="10">The sequence shown here is derived from an EMBL/GenBank/DDBJ whole genome shotgun (WGS) entry which is preliminary data.</text>
</comment>
<sequence length="1000" mass="115026">MVVPPITDADGRHGQWIGRPAQPHYAKAKRNRSAMAFKLTWVASLLLFMYAVFIYVVMITFSGNESTTSSSSHPQFALRQQQNYSIINETKQTIITEQILAQDIPIPPSPPTIDDFCGICQWRDQNFNCNERVAWVVKQKKVSEVEAKLSNLQYCINGNGCDNVEMDDMGFGICEDTRSSSSSSSIKAAMLVGSVPHVEKEPELEDLLSGALVKRATTIASLHDASDEKVVNPNDGLRDRRKGEDIVKSVLTAARYGDRQYNTTDGQFTESSAVNERDGDGDDMSGRKPNMPILTAYCEPVNQTTWETKPLPIRDGPTTRSQLFPIEYPHVRSCSALPSQWPIDTPPVDLDPFLPWIHDVFPSSDGQNVIFISQNRRRCFNGQRILRDGERIPKGVIPHNNDIHIDYAKNYFMRPQSALFQHVPVKRIDEEDEEEIATNDEEDEESDEPRYRLASHEEADADGMETRFICRFKRYNPDDESLSIVGYSLSKFLVDYDYHTYRKGYKFSVTEGGYDNHMIWQSQLIFKCPVPTVWQDKVKMGETVVDDYATLYVDVTPIRTAPRYTPPREFLQPRYGFKGDIENLFVPDWEWGKDHLLPSIDQSGRWENIPVCMPSLMTYGIVPKDEDVSSFTIPENKSDQKYLAVTGELPPKIHKVIACTWASSTFRTRSNRAQVDDGNRRLQEWLEFNLLSGFDHIYVYDNSGAFSNEESLAETTNIFPTDKVTRVDWPCKICSNRDGNEGERSSQYAAESSCRLRFGSHSRWLGSFDSDEYLIPMGEFKSMGEVADELDRKEVKVAVFKSAPAKPRFDLLEDPEQSKQSDGTFTPTVTEDETFLHTYNCNTEPFPRKNDLSHRRKQMYRADYVKLHYVHYSTVTVVSQMTQSETKSANEIWSHRYKERHIHEFDEEKEATMLHTKTKVSRNMISWERRCKQSTMPDESPCNVGFPYPKEFVDNYESSPMKNNDNGWAYNCFLNENIESYWWPRLVEAVKKRKQNLQRK</sequence>
<dbReference type="GO" id="GO:0016020">
    <property type="term" value="C:membrane"/>
    <property type="evidence" value="ECO:0007669"/>
    <property type="project" value="UniProtKB-SubCell"/>
</dbReference>
<dbReference type="AlphaFoldDB" id="A0ABD3MR39"/>
<feature type="compositionally biased region" description="Polar residues" evidence="8">
    <location>
        <begin position="261"/>
        <end position="274"/>
    </location>
</feature>
<evidence type="ECO:0000313" key="10">
    <source>
        <dbReference type="EMBL" id="KAL3764707.1"/>
    </source>
</evidence>
<feature type="region of interest" description="Disordered" evidence="8">
    <location>
        <begin position="430"/>
        <end position="457"/>
    </location>
</feature>
<evidence type="ECO:0000256" key="1">
    <source>
        <dbReference type="ARBA" id="ARBA00004167"/>
    </source>
</evidence>
<feature type="compositionally biased region" description="Acidic residues" evidence="8">
    <location>
        <begin position="430"/>
        <end position="447"/>
    </location>
</feature>
<dbReference type="GO" id="GO:0016757">
    <property type="term" value="F:glycosyltransferase activity"/>
    <property type="evidence" value="ECO:0007669"/>
    <property type="project" value="UniProtKB-KW"/>
</dbReference>
<evidence type="ECO:0000256" key="9">
    <source>
        <dbReference type="SAM" id="Phobius"/>
    </source>
</evidence>
<evidence type="ECO:0000256" key="7">
    <source>
        <dbReference type="ARBA" id="ARBA00023136"/>
    </source>
</evidence>
<evidence type="ECO:0000256" key="8">
    <source>
        <dbReference type="SAM" id="MobiDB-lite"/>
    </source>
</evidence>
<evidence type="ECO:0000313" key="11">
    <source>
        <dbReference type="Proteomes" id="UP001530293"/>
    </source>
</evidence>
<comment type="similarity">
    <text evidence="2">Belongs to the glycosyltransferase 92 family.</text>
</comment>
<keyword evidence="4" id="KW-0808">Transferase</keyword>
<evidence type="ECO:0000256" key="2">
    <source>
        <dbReference type="ARBA" id="ARBA00007647"/>
    </source>
</evidence>
<dbReference type="PANTHER" id="PTHR21461">
    <property type="entry name" value="GLYCOSYLTRANSFERASE FAMILY 92 PROTEIN"/>
    <property type="match status" value="1"/>
</dbReference>
<evidence type="ECO:0000256" key="4">
    <source>
        <dbReference type="ARBA" id="ARBA00022679"/>
    </source>
</evidence>
<accession>A0ABD3MR39</accession>
<proteinExistence type="inferred from homology"/>
<dbReference type="Proteomes" id="UP001530293">
    <property type="component" value="Unassembled WGS sequence"/>
</dbReference>
<reference evidence="10 11" key="1">
    <citation type="submission" date="2024-10" db="EMBL/GenBank/DDBJ databases">
        <title>Updated reference genomes for cyclostephanoid diatoms.</title>
        <authorList>
            <person name="Roberts W.R."/>
            <person name="Alverson A.J."/>
        </authorList>
    </citation>
    <scope>NUCLEOTIDE SEQUENCE [LARGE SCALE GENOMIC DNA]</scope>
    <source>
        <strain evidence="10 11">AJA232-27</strain>
    </source>
</reference>
<name>A0ABD3MR39_9STRA</name>
<dbReference type="EMBL" id="JALLBG020000102">
    <property type="protein sequence ID" value="KAL3764707.1"/>
    <property type="molecule type" value="Genomic_DNA"/>
</dbReference>
<organism evidence="10 11">
    <name type="scientific">Discostella pseudostelligera</name>
    <dbReference type="NCBI Taxonomy" id="259834"/>
    <lineage>
        <taxon>Eukaryota</taxon>
        <taxon>Sar</taxon>
        <taxon>Stramenopiles</taxon>
        <taxon>Ochrophyta</taxon>
        <taxon>Bacillariophyta</taxon>
        <taxon>Coscinodiscophyceae</taxon>
        <taxon>Thalassiosirophycidae</taxon>
        <taxon>Stephanodiscales</taxon>
        <taxon>Stephanodiscaceae</taxon>
        <taxon>Discostella</taxon>
    </lineage>
</organism>
<evidence type="ECO:0008006" key="12">
    <source>
        <dbReference type="Google" id="ProtNLM"/>
    </source>
</evidence>
<protein>
    <recommendedName>
        <fullName evidence="12">Glycosyltransferase family 92 protein</fullName>
    </recommendedName>
</protein>
<dbReference type="Pfam" id="PF01697">
    <property type="entry name" value="Glyco_transf_92"/>
    <property type="match status" value="1"/>
</dbReference>
<evidence type="ECO:0000256" key="5">
    <source>
        <dbReference type="ARBA" id="ARBA00022692"/>
    </source>
</evidence>
<keyword evidence="11" id="KW-1185">Reference proteome</keyword>
<evidence type="ECO:0000256" key="3">
    <source>
        <dbReference type="ARBA" id="ARBA00022676"/>
    </source>
</evidence>
<keyword evidence="5 9" id="KW-0812">Transmembrane</keyword>
<comment type="subcellular location">
    <subcellularLocation>
        <location evidence="1">Membrane</location>
        <topology evidence="1">Single-pass membrane protein</topology>
    </subcellularLocation>
</comment>
<dbReference type="PANTHER" id="PTHR21461:SF69">
    <property type="entry name" value="GLYCOSYLTRANSFERASE FAMILY 92 PROTEIN"/>
    <property type="match status" value="1"/>
</dbReference>
<dbReference type="InterPro" id="IPR008166">
    <property type="entry name" value="Glyco_transf_92"/>
</dbReference>
<feature type="transmembrane region" description="Helical" evidence="9">
    <location>
        <begin position="39"/>
        <end position="61"/>
    </location>
</feature>